<evidence type="ECO:0000259" key="2">
    <source>
        <dbReference type="Pfam" id="PF05347"/>
    </source>
</evidence>
<evidence type="ECO:0000256" key="1">
    <source>
        <dbReference type="ARBA" id="ARBA00009508"/>
    </source>
</evidence>
<reference evidence="3 4" key="1">
    <citation type="submission" date="2014-04" db="EMBL/GenBank/DDBJ databases">
        <title>Evolutionary Origins and Diversification of the Mycorrhizal Mutualists.</title>
        <authorList>
            <consortium name="DOE Joint Genome Institute"/>
            <consortium name="Mycorrhizal Genomics Consortium"/>
            <person name="Kohler A."/>
            <person name="Kuo A."/>
            <person name="Nagy L.G."/>
            <person name="Floudas D."/>
            <person name="Copeland A."/>
            <person name="Barry K.W."/>
            <person name="Cichocki N."/>
            <person name="Veneault-Fourrey C."/>
            <person name="LaButti K."/>
            <person name="Lindquist E.A."/>
            <person name="Lipzen A."/>
            <person name="Lundell T."/>
            <person name="Morin E."/>
            <person name="Murat C."/>
            <person name="Riley R."/>
            <person name="Ohm R."/>
            <person name="Sun H."/>
            <person name="Tunlid A."/>
            <person name="Henrissat B."/>
            <person name="Grigoriev I.V."/>
            <person name="Hibbett D.S."/>
            <person name="Martin F."/>
        </authorList>
    </citation>
    <scope>NUCLEOTIDE SEQUENCE [LARGE SCALE GENOMIC DNA]</scope>
    <source>
        <strain evidence="3 4">Koide BX008</strain>
    </source>
</reference>
<protein>
    <recommendedName>
        <fullName evidence="2">Complex 1 LYR protein domain-containing protein</fullName>
    </recommendedName>
</protein>
<feature type="domain" description="Complex 1 LYR protein" evidence="2">
    <location>
        <begin position="5"/>
        <end position="54"/>
    </location>
</feature>
<dbReference type="InterPro" id="IPR045296">
    <property type="entry name" value="Complex1_LYR_ETFRF1_LYRM5"/>
</dbReference>
<dbReference type="PANTHER" id="PTHR21024:SF0">
    <property type="entry name" value="ELECTRON TRANSFER FLAVOPROTEIN REGULATORY FACTOR 1"/>
    <property type="match status" value="1"/>
</dbReference>
<keyword evidence="4" id="KW-1185">Reference proteome</keyword>
<proteinExistence type="inferred from homology"/>
<dbReference type="InterPro" id="IPR052000">
    <property type="entry name" value="ETFRF1"/>
</dbReference>
<evidence type="ECO:0000313" key="3">
    <source>
        <dbReference type="EMBL" id="KIL67498.1"/>
    </source>
</evidence>
<dbReference type="EMBL" id="KN818231">
    <property type="protein sequence ID" value="KIL67498.1"/>
    <property type="molecule type" value="Genomic_DNA"/>
</dbReference>
<dbReference type="Proteomes" id="UP000054549">
    <property type="component" value="Unassembled WGS sequence"/>
</dbReference>
<dbReference type="STRING" id="946122.A0A0C2XF84"/>
<dbReference type="GO" id="GO:0005739">
    <property type="term" value="C:mitochondrion"/>
    <property type="evidence" value="ECO:0007669"/>
    <property type="project" value="TreeGrafter"/>
</dbReference>
<dbReference type="HOGENOM" id="CLU_141157_2_1_1"/>
<dbReference type="CDD" id="cd20265">
    <property type="entry name" value="Complex1_LYR_ETFRF1_LYRM5"/>
    <property type="match status" value="1"/>
</dbReference>
<gene>
    <name evidence="3" type="ORF">M378DRAFT_159312</name>
</gene>
<dbReference type="InterPro" id="IPR008011">
    <property type="entry name" value="Complex1_LYR_dom"/>
</dbReference>
<accession>A0A0C2XF84</accession>
<organism evidence="3 4">
    <name type="scientific">Amanita muscaria (strain Koide BX008)</name>
    <dbReference type="NCBI Taxonomy" id="946122"/>
    <lineage>
        <taxon>Eukaryota</taxon>
        <taxon>Fungi</taxon>
        <taxon>Dikarya</taxon>
        <taxon>Basidiomycota</taxon>
        <taxon>Agaricomycotina</taxon>
        <taxon>Agaricomycetes</taxon>
        <taxon>Agaricomycetidae</taxon>
        <taxon>Agaricales</taxon>
        <taxon>Pluteineae</taxon>
        <taxon>Amanitaceae</taxon>
        <taxon>Amanita</taxon>
    </lineage>
</organism>
<dbReference type="InParanoid" id="A0A0C2XF84"/>
<dbReference type="OrthoDB" id="10258445at2759"/>
<sequence length="82" mass="10056">MSRLRALALYKDLLRLAKDYPDPHYNYHARIRRLFENNRHLTREDDIENALNLGDYIRKETLALYSLKKYRHLKRMYPSSPY</sequence>
<dbReference type="AlphaFoldDB" id="A0A0C2XF84"/>
<dbReference type="GO" id="GO:0090324">
    <property type="term" value="P:negative regulation of oxidative phosphorylation"/>
    <property type="evidence" value="ECO:0007669"/>
    <property type="project" value="InterPro"/>
</dbReference>
<dbReference type="Pfam" id="PF05347">
    <property type="entry name" value="Complex1_LYR"/>
    <property type="match status" value="1"/>
</dbReference>
<comment type="similarity">
    <text evidence="1">Belongs to the complex I LYR family.</text>
</comment>
<dbReference type="PANTHER" id="PTHR21024">
    <property type="entry name" value="GROWTH HORMONE-INDUCIBLE SOLUBLE PROTEIN-RELATED"/>
    <property type="match status" value="1"/>
</dbReference>
<evidence type="ECO:0000313" key="4">
    <source>
        <dbReference type="Proteomes" id="UP000054549"/>
    </source>
</evidence>
<dbReference type="GO" id="GO:0022904">
    <property type="term" value="P:respiratory electron transport chain"/>
    <property type="evidence" value="ECO:0007669"/>
    <property type="project" value="TreeGrafter"/>
</dbReference>
<name>A0A0C2XF84_AMAMK</name>